<keyword evidence="3" id="KW-1185">Reference proteome</keyword>
<gene>
    <name evidence="2" type="ORF">EYF80_010550</name>
</gene>
<name>A0A4Z2IN60_9TELE</name>
<evidence type="ECO:0000313" key="3">
    <source>
        <dbReference type="Proteomes" id="UP000314294"/>
    </source>
</evidence>
<organism evidence="2 3">
    <name type="scientific">Liparis tanakae</name>
    <name type="common">Tanaka's snailfish</name>
    <dbReference type="NCBI Taxonomy" id="230148"/>
    <lineage>
        <taxon>Eukaryota</taxon>
        <taxon>Metazoa</taxon>
        <taxon>Chordata</taxon>
        <taxon>Craniata</taxon>
        <taxon>Vertebrata</taxon>
        <taxon>Euteleostomi</taxon>
        <taxon>Actinopterygii</taxon>
        <taxon>Neopterygii</taxon>
        <taxon>Teleostei</taxon>
        <taxon>Neoteleostei</taxon>
        <taxon>Acanthomorphata</taxon>
        <taxon>Eupercaria</taxon>
        <taxon>Perciformes</taxon>
        <taxon>Cottioidei</taxon>
        <taxon>Cottales</taxon>
        <taxon>Liparidae</taxon>
        <taxon>Liparis</taxon>
    </lineage>
</organism>
<feature type="region of interest" description="Disordered" evidence="1">
    <location>
        <begin position="170"/>
        <end position="195"/>
    </location>
</feature>
<comment type="caution">
    <text evidence="2">The sequence shown here is derived from an EMBL/GenBank/DDBJ whole genome shotgun (WGS) entry which is preliminary data.</text>
</comment>
<evidence type="ECO:0000256" key="1">
    <source>
        <dbReference type="SAM" id="MobiDB-lite"/>
    </source>
</evidence>
<feature type="compositionally biased region" description="Basic and acidic residues" evidence="1">
    <location>
        <begin position="173"/>
        <end position="185"/>
    </location>
</feature>
<accession>A0A4Z2IN60</accession>
<dbReference type="AlphaFoldDB" id="A0A4Z2IN60"/>
<reference evidence="2 3" key="1">
    <citation type="submission" date="2019-03" db="EMBL/GenBank/DDBJ databases">
        <title>First draft genome of Liparis tanakae, snailfish: a comprehensive survey of snailfish specific genes.</title>
        <authorList>
            <person name="Kim W."/>
            <person name="Song I."/>
            <person name="Jeong J.-H."/>
            <person name="Kim D."/>
            <person name="Kim S."/>
            <person name="Ryu S."/>
            <person name="Song J.Y."/>
            <person name="Lee S.K."/>
        </authorList>
    </citation>
    <scope>NUCLEOTIDE SEQUENCE [LARGE SCALE GENOMIC DNA]</scope>
    <source>
        <tissue evidence="2">Muscle</tissue>
    </source>
</reference>
<proteinExistence type="predicted"/>
<sequence length="207" mass="22301">MKWSWRDPISPLGALSRPVGRATRDGRVLVRTHFAFSLFGTGSETWVLLTPKASSFGLLNPGPTPAMCRSLINSFLPSFLPRFLSPPLEVTFATLVPGLLPANDNEYLEKVGGLRGESTLYPTQPHPTPPPCPSSLKALSHLSRWAGGRSLAALSQPSASAPLLVATDQGVLGKRERQREDKESAEFPATTAPLPPLLSLCFEHPPS</sequence>
<evidence type="ECO:0000313" key="2">
    <source>
        <dbReference type="EMBL" id="TNN79305.1"/>
    </source>
</evidence>
<dbReference type="EMBL" id="SRLO01000066">
    <property type="protein sequence ID" value="TNN79305.1"/>
    <property type="molecule type" value="Genomic_DNA"/>
</dbReference>
<protein>
    <submittedName>
        <fullName evidence="2">Uncharacterized protein</fullName>
    </submittedName>
</protein>
<dbReference type="Proteomes" id="UP000314294">
    <property type="component" value="Unassembled WGS sequence"/>
</dbReference>